<comment type="caution">
    <text evidence="1">The sequence shown here is derived from an EMBL/GenBank/DDBJ whole genome shotgun (WGS) entry which is preliminary data.</text>
</comment>
<reference evidence="1" key="1">
    <citation type="journal article" date="2015" name="Nature">
        <title>Complex archaea that bridge the gap between prokaryotes and eukaryotes.</title>
        <authorList>
            <person name="Spang A."/>
            <person name="Saw J.H."/>
            <person name="Jorgensen S.L."/>
            <person name="Zaremba-Niedzwiedzka K."/>
            <person name="Martijn J."/>
            <person name="Lind A.E."/>
            <person name="van Eijk R."/>
            <person name="Schleper C."/>
            <person name="Guy L."/>
            <person name="Ettema T.J."/>
        </authorList>
    </citation>
    <scope>NUCLEOTIDE SEQUENCE</scope>
</reference>
<protein>
    <submittedName>
        <fullName evidence="1">Uncharacterized protein</fullName>
    </submittedName>
</protein>
<dbReference type="AlphaFoldDB" id="A0A0F9PEZ5"/>
<proteinExistence type="predicted"/>
<accession>A0A0F9PEZ5</accession>
<evidence type="ECO:0000313" key="1">
    <source>
        <dbReference type="EMBL" id="KKN30365.1"/>
    </source>
</evidence>
<sequence length="152" mass="15460">MAYEIPGFRFTLNASTALAADIAILIAAGTPHVFRFVSVDSSSEIDYTVLHGIDDDMANAVVGVIQDDPSVDGEPASIMATGVSRVEAGTGGVTAGQRVVTVDTTVLGGRATDVTANGDNQIAVGIALETVSAGEFFACLLMTPGGNRNALS</sequence>
<gene>
    <name evidence="1" type="ORF">LCGC14_0834680</name>
</gene>
<dbReference type="EMBL" id="LAZR01002412">
    <property type="protein sequence ID" value="KKN30365.1"/>
    <property type="molecule type" value="Genomic_DNA"/>
</dbReference>
<name>A0A0F9PEZ5_9ZZZZ</name>
<organism evidence="1">
    <name type="scientific">marine sediment metagenome</name>
    <dbReference type="NCBI Taxonomy" id="412755"/>
    <lineage>
        <taxon>unclassified sequences</taxon>
        <taxon>metagenomes</taxon>
        <taxon>ecological metagenomes</taxon>
    </lineage>
</organism>